<evidence type="ECO:0000256" key="2">
    <source>
        <dbReference type="ARBA" id="ARBA00022679"/>
    </source>
</evidence>
<dbReference type="InterPro" id="IPR029063">
    <property type="entry name" value="SAM-dependent_MTases_sf"/>
</dbReference>
<dbReference type="SUPFAM" id="SSF53335">
    <property type="entry name" value="S-adenosyl-L-methionine-dependent methyltransferases"/>
    <property type="match status" value="1"/>
</dbReference>
<evidence type="ECO:0000256" key="3">
    <source>
        <dbReference type="ARBA" id="ARBA00022691"/>
    </source>
</evidence>
<gene>
    <name evidence="5" type="ORF">CSSPTR1EN2_LOCUS2667</name>
</gene>
<name>A0ABP0TFI2_9BRYO</name>
<dbReference type="InterPro" id="IPR055135">
    <property type="entry name" value="PRMT_dom"/>
</dbReference>
<dbReference type="Gene3D" id="2.70.160.11">
    <property type="entry name" value="Hnrnp arginine n-methyltransferase1"/>
    <property type="match status" value="1"/>
</dbReference>
<evidence type="ECO:0000256" key="1">
    <source>
        <dbReference type="ARBA" id="ARBA00022603"/>
    </source>
</evidence>
<keyword evidence="6" id="KW-1185">Reference proteome</keyword>
<reference evidence="5" key="1">
    <citation type="submission" date="2024-02" db="EMBL/GenBank/DDBJ databases">
        <authorList>
            <consortium name="ELIXIR-Norway"/>
            <consortium name="Elixir Norway"/>
        </authorList>
    </citation>
    <scope>NUCLEOTIDE SEQUENCE</scope>
</reference>
<keyword evidence="1" id="KW-0489">Methyltransferase</keyword>
<protein>
    <recommendedName>
        <fullName evidence="4">Protein arginine N-methyltransferase domain-containing protein</fullName>
    </recommendedName>
</protein>
<keyword evidence="3" id="KW-0949">S-adenosyl-L-methionine</keyword>
<keyword evidence="2" id="KW-0808">Transferase</keyword>
<dbReference type="Proteomes" id="UP001497512">
    <property type="component" value="Chromosome 10"/>
</dbReference>
<dbReference type="PANTHER" id="PTHR11006:SF89">
    <property type="entry name" value="PROTEIN ARGININE N-METHYLTRANSFERASE 3-RELATED"/>
    <property type="match status" value="1"/>
</dbReference>
<evidence type="ECO:0000259" key="4">
    <source>
        <dbReference type="Pfam" id="PF22528"/>
    </source>
</evidence>
<feature type="domain" description="Protein arginine N-methyltransferase" evidence="4">
    <location>
        <begin position="2"/>
        <end position="88"/>
    </location>
</feature>
<accession>A0ABP0TFI2</accession>
<evidence type="ECO:0000313" key="6">
    <source>
        <dbReference type="Proteomes" id="UP001497512"/>
    </source>
</evidence>
<dbReference type="EMBL" id="OZ019902">
    <property type="protein sequence ID" value="CAK9194721.1"/>
    <property type="molecule type" value="Genomic_DNA"/>
</dbReference>
<dbReference type="PANTHER" id="PTHR11006">
    <property type="entry name" value="PROTEIN ARGININE N-METHYLTRANSFERASE"/>
    <property type="match status" value="1"/>
</dbReference>
<sequence length="154" mass="17477">MKTEDVDFTSEFHLELPSEKDRSGFGENNIMTPESANIVCCYGLVLWFDTRFTDRFSREQPALLSTSPHNPKTHWSQTLLTFREPIALTDSLMDFSEKAGIEKIGSESLPALALNGRLSIARSSRHRSIDISVEISAIQRDGLKRTWPVQMFDI</sequence>
<organism evidence="5 6">
    <name type="scientific">Sphagnum troendelagicum</name>
    <dbReference type="NCBI Taxonomy" id="128251"/>
    <lineage>
        <taxon>Eukaryota</taxon>
        <taxon>Viridiplantae</taxon>
        <taxon>Streptophyta</taxon>
        <taxon>Embryophyta</taxon>
        <taxon>Bryophyta</taxon>
        <taxon>Sphagnophytina</taxon>
        <taxon>Sphagnopsida</taxon>
        <taxon>Sphagnales</taxon>
        <taxon>Sphagnaceae</taxon>
        <taxon>Sphagnum</taxon>
    </lineage>
</organism>
<evidence type="ECO:0000313" key="5">
    <source>
        <dbReference type="EMBL" id="CAK9194721.1"/>
    </source>
</evidence>
<dbReference type="Pfam" id="PF22528">
    <property type="entry name" value="PRMT_C"/>
    <property type="match status" value="1"/>
</dbReference>
<dbReference type="InterPro" id="IPR025799">
    <property type="entry name" value="Arg_MeTrfase"/>
</dbReference>
<proteinExistence type="predicted"/>